<keyword evidence="2" id="KW-0186">Copper</keyword>
<dbReference type="InterPro" id="IPR050316">
    <property type="entry name" value="Tyrosinase/Hemocyanin"/>
</dbReference>
<dbReference type="GO" id="GO:0016491">
    <property type="term" value="F:oxidoreductase activity"/>
    <property type="evidence" value="ECO:0007669"/>
    <property type="project" value="InterPro"/>
</dbReference>
<name>A0A977TE70_9AGAR</name>
<reference evidence="5" key="1">
    <citation type="submission" date="2021-06" db="EMBL/GenBank/DDBJ databases">
        <authorList>
            <person name="Ming L."/>
        </authorList>
    </citation>
    <scope>NUCLEOTIDE SEQUENCE</scope>
    <source>
        <strain evidence="5">V26</strain>
    </source>
</reference>
<organism evidence="5">
    <name type="scientific">Volvariella volvacea</name>
    <dbReference type="NCBI Taxonomy" id="36659"/>
    <lineage>
        <taxon>Eukaryota</taxon>
        <taxon>Fungi</taxon>
        <taxon>Dikarya</taxon>
        <taxon>Basidiomycota</taxon>
        <taxon>Agaricomycotina</taxon>
        <taxon>Agaricomycetes</taxon>
        <taxon>Agaricomycetidae</taxon>
        <taxon>Agaricales</taxon>
        <taxon>Pluteineae</taxon>
        <taxon>Pluteaceae</taxon>
        <taxon>Volvariella</taxon>
    </lineage>
</organism>
<gene>
    <name evidence="5" type="primary">PPO2</name>
</gene>
<feature type="domain" description="Tyrosinase copper-binding" evidence="3">
    <location>
        <begin position="81"/>
        <end position="98"/>
    </location>
</feature>
<evidence type="ECO:0000256" key="1">
    <source>
        <dbReference type="ARBA" id="ARBA00022723"/>
    </source>
</evidence>
<proteinExistence type="evidence at transcript level"/>
<evidence type="ECO:0000259" key="3">
    <source>
        <dbReference type="PROSITE" id="PS00497"/>
    </source>
</evidence>
<sequence length="894" mass="100679">MAGATIGSRVRKNAKHLTAEEWKRFIAALKAIKSRSRPGGVVSIYDEFTALHMGAVELHRTWRRQHQKVSRNDVGWADPAHDNPGFLPWHRQLLLEFEAALQAVDPSVTLPYWDWTDREFNKVLFSPAYMGGNGGHDGKGGAMVNGPFTLDQGWMIETALHRPAWFVRDPNNPGGSLKDPVTGEWKVQASLGRSIVRYLGDFEDLATTTDVIEFTKRKALFGPEKLVMRSDMIPQNPGPANPSPNTHLPNGTIYIGRELPPHLYPTQLVSEASVTSTGSSTVDSGGASQTTANKPLVWDSDRAFREDVHGFRWALEASPHMHNQTHDWFGFYTTILQDDAINGASTMPNVACSTADPMFFMHHCNIDRLWAEWQDSGHFGPIFYPKREDRLYLYETASSKEPIRRYHYPDGHNLDDQMWPWDNNKMQTEEDIQSYLPQFSYILTPRDMLDYRSLGYAYDTSTALSVNSVAPVVVHLPAEEGEITYQVFPLYIQRKAKYLVSAWNAGKHPADLKIMLYEGYEEQSEVDFVKNGFLGPNKAPDEVKEIGTEGRHDSVNIVWTLPRGTYWVVVRAQIRPVPLLPGQDIQPIESEYKIAVATEAPPGPPKVPIQPGVITNPQVPTESAVYIPVHRYAPVKLEEGVVQWRYTQIKGTHELFGINVKRESGFADIKFNGMDALVQLYGPFDLDNDSLPHFDDDGKPIKDDNLTRLSSQLQIASSEGCCKRLGSGISSLVTPGRYVLLIFHCSIGPNENQPYNIEYTLDTKQPVPTLPLARAAVWTPPFGASRSVNLLYKVGNEDDQKWFTKDGDVYRVNVYTDDPRTQTQVRIAVYTYAAEDLENQDNGHAISYRNGYWGKDTVTFEPYQNNVIFIRVSVLNGYRSTKIKTIIKRTPASG</sequence>
<dbReference type="InterPro" id="IPR002227">
    <property type="entry name" value="Tyrosinase_Cu-bd"/>
</dbReference>
<evidence type="ECO:0000256" key="2">
    <source>
        <dbReference type="ARBA" id="ARBA00023008"/>
    </source>
</evidence>
<dbReference type="Pfam" id="PF00264">
    <property type="entry name" value="Tyrosinase"/>
    <property type="match status" value="2"/>
</dbReference>
<dbReference type="EMBL" id="MZ440853">
    <property type="protein sequence ID" value="UXP86199.1"/>
    <property type="molecule type" value="mRNA"/>
</dbReference>
<dbReference type="GO" id="GO:0046872">
    <property type="term" value="F:metal ion binding"/>
    <property type="evidence" value="ECO:0007669"/>
    <property type="project" value="UniProtKB-KW"/>
</dbReference>
<keyword evidence="1" id="KW-0479">Metal-binding</keyword>
<accession>A0A977TE70</accession>
<dbReference type="Gene3D" id="1.10.1280.10">
    <property type="entry name" value="Di-copper center containing domain from catechol oxidase"/>
    <property type="match status" value="2"/>
</dbReference>
<protein>
    <submittedName>
        <fullName evidence="5">Polyphenol oxidase 2</fullName>
    </submittedName>
</protein>
<dbReference type="PROSITE" id="PS00498">
    <property type="entry name" value="TYROSINASE_2"/>
    <property type="match status" value="1"/>
</dbReference>
<dbReference type="SUPFAM" id="SSF48056">
    <property type="entry name" value="Di-copper centre-containing domain"/>
    <property type="match status" value="1"/>
</dbReference>
<dbReference type="PRINTS" id="PR00092">
    <property type="entry name" value="TYROSINASE"/>
</dbReference>
<feature type="domain" description="Tyrosinase copper-binding" evidence="4">
    <location>
        <begin position="356"/>
        <end position="367"/>
    </location>
</feature>
<dbReference type="InterPro" id="IPR008922">
    <property type="entry name" value="Di-copper_centre_dom_sf"/>
</dbReference>
<dbReference type="PROSITE" id="PS00497">
    <property type="entry name" value="TYROSINASE_1"/>
    <property type="match status" value="1"/>
</dbReference>
<evidence type="ECO:0000313" key="5">
    <source>
        <dbReference type="EMBL" id="UXP86199.1"/>
    </source>
</evidence>
<dbReference type="AlphaFoldDB" id="A0A977TE70"/>
<dbReference type="PANTHER" id="PTHR11474">
    <property type="entry name" value="TYROSINASE FAMILY MEMBER"/>
    <property type="match status" value="1"/>
</dbReference>
<evidence type="ECO:0000259" key="4">
    <source>
        <dbReference type="PROSITE" id="PS00498"/>
    </source>
</evidence>
<dbReference type="PANTHER" id="PTHR11474:SF126">
    <property type="entry name" value="TYROSINASE-LIKE PROTEIN TYR-1-RELATED"/>
    <property type="match status" value="1"/>
</dbReference>